<keyword evidence="4" id="KW-1185">Reference proteome</keyword>
<dbReference type="PRINTS" id="PR00080">
    <property type="entry name" value="SDRFAMILY"/>
</dbReference>
<dbReference type="InterPro" id="IPR036291">
    <property type="entry name" value="NAD(P)-bd_dom_sf"/>
</dbReference>
<dbReference type="InterPro" id="IPR002347">
    <property type="entry name" value="SDR_fam"/>
</dbReference>
<dbReference type="PROSITE" id="PS00061">
    <property type="entry name" value="ADH_SHORT"/>
    <property type="match status" value="1"/>
</dbReference>
<dbReference type="PRINTS" id="PR00081">
    <property type="entry name" value="GDHRDH"/>
</dbReference>
<dbReference type="Proteomes" id="UP000295399">
    <property type="component" value="Unassembled WGS sequence"/>
</dbReference>
<proteinExistence type="inferred from homology"/>
<sequence>MDKDMTAFDGQVAMVTGGSSGLGACLVAKLRAAGARVYHCGLPDPTDGAAGAEPAGAEPAGDPDYERLDVRDAAALGRFVDRIAAAHDGRLDLAVNAAGISHASARVADLTPETFAAVMATNAGGVFHALHHQVRVMAPRGRGAIVNVASILSRRGAPWVAAYGASKHAVVGLTQSAAAEYGPLGLRINAVSPGPMDTPMFQRAMADIGDDLSKYAGGLPAGGPADPATVAELILFVLSPGGAYLNGANLIADGGTTAA</sequence>
<dbReference type="InParanoid" id="A0A4R2PCN4"/>
<gene>
    <name evidence="3" type="ORF">EV659_10838</name>
</gene>
<dbReference type="AlphaFoldDB" id="A0A4R2PCN4"/>
<protein>
    <submittedName>
        <fullName evidence="3">NAD(P)-dependent dehydrogenase (Short-subunit alcohol dehydrogenase family)</fullName>
    </submittedName>
</protein>
<dbReference type="PROSITE" id="PS51257">
    <property type="entry name" value="PROKAR_LIPOPROTEIN"/>
    <property type="match status" value="1"/>
</dbReference>
<reference evidence="3 4" key="1">
    <citation type="submission" date="2019-03" db="EMBL/GenBank/DDBJ databases">
        <title>Genomic Encyclopedia of Type Strains, Phase IV (KMG-IV): sequencing the most valuable type-strain genomes for metagenomic binning, comparative biology and taxonomic classification.</title>
        <authorList>
            <person name="Goeker M."/>
        </authorList>
    </citation>
    <scope>NUCLEOTIDE SEQUENCE [LARGE SCALE GENOMIC DNA]</scope>
    <source>
        <strain evidence="3 4">DSM 2132</strain>
    </source>
</reference>
<dbReference type="InterPro" id="IPR020904">
    <property type="entry name" value="Sc_DH/Rdtase_CS"/>
</dbReference>
<evidence type="ECO:0000313" key="3">
    <source>
        <dbReference type="EMBL" id="TCP32939.1"/>
    </source>
</evidence>
<evidence type="ECO:0000256" key="2">
    <source>
        <dbReference type="ARBA" id="ARBA00023002"/>
    </source>
</evidence>
<dbReference type="FunFam" id="3.40.50.720:FF:000084">
    <property type="entry name" value="Short-chain dehydrogenase reductase"/>
    <property type="match status" value="1"/>
</dbReference>
<dbReference type="Gene3D" id="3.40.50.720">
    <property type="entry name" value="NAD(P)-binding Rossmann-like Domain"/>
    <property type="match status" value="1"/>
</dbReference>
<dbReference type="SUPFAM" id="SSF51735">
    <property type="entry name" value="NAD(P)-binding Rossmann-fold domains"/>
    <property type="match status" value="1"/>
</dbReference>
<dbReference type="CDD" id="cd05233">
    <property type="entry name" value="SDR_c"/>
    <property type="match status" value="1"/>
</dbReference>
<dbReference type="GO" id="GO:0016491">
    <property type="term" value="F:oxidoreductase activity"/>
    <property type="evidence" value="ECO:0007669"/>
    <property type="project" value="UniProtKB-KW"/>
</dbReference>
<evidence type="ECO:0000313" key="4">
    <source>
        <dbReference type="Proteomes" id="UP000295399"/>
    </source>
</evidence>
<dbReference type="EMBL" id="SLXO01000008">
    <property type="protein sequence ID" value="TCP32939.1"/>
    <property type="molecule type" value="Genomic_DNA"/>
</dbReference>
<dbReference type="PANTHER" id="PTHR43180">
    <property type="entry name" value="3-OXOACYL-(ACYL-CARRIER-PROTEIN) REDUCTASE (AFU_ORTHOLOGUE AFUA_6G11210)"/>
    <property type="match status" value="1"/>
</dbReference>
<comment type="caution">
    <text evidence="3">The sequence shown here is derived from an EMBL/GenBank/DDBJ whole genome shotgun (WGS) entry which is preliminary data.</text>
</comment>
<comment type="similarity">
    <text evidence="1">Belongs to the short-chain dehydrogenases/reductases (SDR) family.</text>
</comment>
<evidence type="ECO:0000256" key="1">
    <source>
        <dbReference type="ARBA" id="ARBA00006484"/>
    </source>
</evidence>
<name>A0A4R2PCN4_RHOSA</name>
<dbReference type="PANTHER" id="PTHR43180:SF66">
    <property type="entry name" value="SHORT-CHAIN DEHYDROGENASE_REDUCTASE FAMILY PROTEIN"/>
    <property type="match status" value="1"/>
</dbReference>
<keyword evidence="2" id="KW-0560">Oxidoreductase</keyword>
<dbReference type="Pfam" id="PF13561">
    <property type="entry name" value="adh_short_C2"/>
    <property type="match status" value="1"/>
</dbReference>
<organism evidence="3 4">
    <name type="scientific">Rhodothalassium salexigens DSM 2132</name>
    <dbReference type="NCBI Taxonomy" id="1188247"/>
    <lineage>
        <taxon>Bacteria</taxon>
        <taxon>Pseudomonadati</taxon>
        <taxon>Pseudomonadota</taxon>
        <taxon>Alphaproteobacteria</taxon>
        <taxon>Rhodothalassiales</taxon>
        <taxon>Rhodothalassiaceae</taxon>
        <taxon>Rhodothalassium</taxon>
    </lineage>
</organism>
<accession>A0A4R2PCN4</accession>